<dbReference type="PRINTS" id="PR00834">
    <property type="entry name" value="PROTEASES2C"/>
</dbReference>
<feature type="binding site" evidence="8">
    <location>
        <begin position="236"/>
        <end position="238"/>
    </location>
    <ligand>
        <name>substrate</name>
    </ligand>
</feature>
<dbReference type="InterPro" id="IPR009003">
    <property type="entry name" value="Peptidase_S1_PA"/>
</dbReference>
<dbReference type="PROSITE" id="PS50106">
    <property type="entry name" value="PDZ"/>
    <property type="match status" value="1"/>
</dbReference>
<feature type="domain" description="PDZ" evidence="11">
    <location>
        <begin position="308"/>
        <end position="350"/>
    </location>
</feature>
<keyword evidence="10" id="KW-1133">Transmembrane helix</keyword>
<evidence type="ECO:0000256" key="1">
    <source>
        <dbReference type="ARBA" id="ARBA00010541"/>
    </source>
</evidence>
<dbReference type="Proteomes" id="UP000494330">
    <property type="component" value="Unassembled WGS sequence"/>
</dbReference>
<dbReference type="InterPro" id="IPR011782">
    <property type="entry name" value="Pept_S1C_Do"/>
</dbReference>
<evidence type="ECO:0000256" key="4">
    <source>
        <dbReference type="ARBA" id="ARBA00022737"/>
    </source>
</evidence>
<feature type="binding site" evidence="8">
    <location>
        <position position="164"/>
    </location>
    <ligand>
        <name>substrate</name>
    </ligand>
</feature>
<organism evidence="12 13">
    <name type="scientific">Burkholderia paludis</name>
    <dbReference type="NCBI Taxonomy" id="1506587"/>
    <lineage>
        <taxon>Bacteria</taxon>
        <taxon>Pseudomonadati</taxon>
        <taxon>Pseudomonadota</taxon>
        <taxon>Betaproteobacteria</taxon>
        <taxon>Burkholderiales</taxon>
        <taxon>Burkholderiaceae</taxon>
        <taxon>Burkholderia</taxon>
        <taxon>Burkholderia cepacia complex</taxon>
    </lineage>
</organism>
<keyword evidence="10" id="KW-0812">Transmembrane</keyword>
<evidence type="ECO:0000256" key="2">
    <source>
        <dbReference type="ARBA" id="ARBA00022670"/>
    </source>
</evidence>
<dbReference type="FunFam" id="2.40.10.10:FF:000001">
    <property type="entry name" value="Periplasmic serine protease DegS"/>
    <property type="match status" value="1"/>
</dbReference>
<feature type="transmembrane region" description="Helical" evidence="10">
    <location>
        <begin position="6"/>
        <end position="26"/>
    </location>
</feature>
<dbReference type="Gene3D" id="2.40.10.120">
    <property type="match status" value="1"/>
</dbReference>
<evidence type="ECO:0000259" key="11">
    <source>
        <dbReference type="PROSITE" id="PS50106"/>
    </source>
</evidence>
<gene>
    <name evidence="12" type="ORF">BPA30113_05691</name>
</gene>
<keyword evidence="6" id="KW-0720">Serine protease</keyword>
<dbReference type="AlphaFoldDB" id="A0A6J5EKZ1"/>
<feature type="region of interest" description="Disordered" evidence="9">
    <location>
        <begin position="382"/>
        <end position="401"/>
    </location>
</feature>
<dbReference type="EMBL" id="CABVQD010000026">
    <property type="protein sequence ID" value="VWC20150.1"/>
    <property type="molecule type" value="Genomic_DNA"/>
</dbReference>
<feature type="binding site" evidence="8">
    <location>
        <position position="134"/>
    </location>
    <ligand>
        <name>substrate</name>
    </ligand>
</feature>
<proteinExistence type="inferred from homology"/>
<dbReference type="PANTHER" id="PTHR43343">
    <property type="entry name" value="PEPTIDASE S12"/>
    <property type="match status" value="1"/>
</dbReference>
<keyword evidence="4" id="KW-0677">Repeat</keyword>
<comment type="similarity">
    <text evidence="1">Belongs to the peptidase S1C family.</text>
</comment>
<keyword evidence="2" id="KW-0645">Protease</keyword>
<sequence length="401" mass="42185">MLRRFWLFFAQAVTVLLALMFIVVTLKPQWLQRQGQLGKQLATPIVALREVAPGIGGAPATTSYAEAAQKAMPAVVNVFSSKDGSLPPDPRAKDPLFRYFFGDRNARKQQDEPAANLGSGVIVSPEGYILTNQHVVDGADQIEVALADGRTATAKVIGSDPETDLAVLKINMTNLPTITLGRSDQSRVGDVVLAIGNPFGVGQTVTMGIISALGRNHLGINTFENFIQTDAPINPGNSGGALVDVNGNLLGINTAIYSRSGGSLGIGFAIPVSTARTVLESIITTGSVTRGWIGVEPQDVTPEIAESFGLSQKSGAIVAGVLQGGPADKAGIKPGDILVTVNGEEITDTTKLLNTVAQIKPGTPTKVHVVRKGREFDVNVVIGKRPPPPKQTLDDQDSDTE</sequence>
<accession>A0A6J5EKZ1</accession>
<dbReference type="Gene3D" id="2.30.42.10">
    <property type="match status" value="1"/>
</dbReference>
<evidence type="ECO:0000256" key="9">
    <source>
        <dbReference type="SAM" id="MobiDB-lite"/>
    </source>
</evidence>
<feature type="active site" description="Charge relay system" evidence="7">
    <location>
        <position position="238"/>
    </location>
</feature>
<reference evidence="12 13" key="1">
    <citation type="submission" date="2019-09" db="EMBL/GenBank/DDBJ databases">
        <authorList>
            <person name="Depoorter E."/>
        </authorList>
    </citation>
    <scope>NUCLEOTIDE SEQUENCE [LARGE SCALE GENOMIC DNA]</scope>
    <source>
        <strain evidence="12">LMG 30113</strain>
    </source>
</reference>
<dbReference type="InterPro" id="IPR001940">
    <property type="entry name" value="Peptidase_S1C"/>
</dbReference>
<keyword evidence="10" id="KW-0472">Membrane</keyword>
<dbReference type="GO" id="GO:0006508">
    <property type="term" value="P:proteolysis"/>
    <property type="evidence" value="ECO:0007669"/>
    <property type="project" value="UniProtKB-KW"/>
</dbReference>
<feature type="active site" description="Charge relay system" evidence="7">
    <location>
        <position position="164"/>
    </location>
</feature>
<evidence type="ECO:0000256" key="6">
    <source>
        <dbReference type="ARBA" id="ARBA00022825"/>
    </source>
</evidence>
<evidence type="ECO:0000256" key="5">
    <source>
        <dbReference type="ARBA" id="ARBA00022801"/>
    </source>
</evidence>
<evidence type="ECO:0000313" key="12">
    <source>
        <dbReference type="EMBL" id="VWC20150.1"/>
    </source>
</evidence>
<dbReference type="Pfam" id="PF13180">
    <property type="entry name" value="PDZ_2"/>
    <property type="match status" value="1"/>
</dbReference>
<keyword evidence="13" id="KW-1185">Reference proteome</keyword>
<evidence type="ECO:0000256" key="10">
    <source>
        <dbReference type="SAM" id="Phobius"/>
    </source>
</evidence>
<dbReference type="InterPro" id="IPR051201">
    <property type="entry name" value="Chloro_Bact_Ser_Proteases"/>
</dbReference>
<evidence type="ECO:0000256" key="3">
    <source>
        <dbReference type="ARBA" id="ARBA00022729"/>
    </source>
</evidence>
<dbReference type="SUPFAM" id="SSF50494">
    <property type="entry name" value="Trypsin-like serine proteases"/>
    <property type="match status" value="1"/>
</dbReference>
<dbReference type="InterPro" id="IPR001478">
    <property type="entry name" value="PDZ"/>
</dbReference>
<dbReference type="NCBIfam" id="TIGR02037">
    <property type="entry name" value="degP_htrA_DO"/>
    <property type="match status" value="1"/>
</dbReference>
<feature type="active site" description="Charge relay system" evidence="7">
    <location>
        <position position="134"/>
    </location>
</feature>
<name>A0A6J5EKZ1_9BURK</name>
<evidence type="ECO:0000313" key="13">
    <source>
        <dbReference type="Proteomes" id="UP000494330"/>
    </source>
</evidence>
<dbReference type="RefSeq" id="WP_031400079.1">
    <property type="nucleotide sequence ID" value="NZ_CABVQD010000026.1"/>
</dbReference>
<protein>
    <submittedName>
        <fullName evidence="12">2-alkenal reductase</fullName>
    </submittedName>
</protein>
<keyword evidence="5" id="KW-0378">Hydrolase</keyword>
<dbReference type="Pfam" id="PF13365">
    <property type="entry name" value="Trypsin_2"/>
    <property type="match status" value="1"/>
</dbReference>
<dbReference type="SMART" id="SM00228">
    <property type="entry name" value="PDZ"/>
    <property type="match status" value="1"/>
</dbReference>
<dbReference type="GO" id="GO:0004252">
    <property type="term" value="F:serine-type endopeptidase activity"/>
    <property type="evidence" value="ECO:0007669"/>
    <property type="project" value="InterPro"/>
</dbReference>
<keyword evidence="3" id="KW-0732">Signal</keyword>
<dbReference type="PANTHER" id="PTHR43343:SF3">
    <property type="entry name" value="PROTEASE DO-LIKE 8, CHLOROPLASTIC"/>
    <property type="match status" value="1"/>
</dbReference>
<evidence type="ECO:0000256" key="8">
    <source>
        <dbReference type="PIRSR" id="PIRSR611782-2"/>
    </source>
</evidence>
<dbReference type="SUPFAM" id="SSF50156">
    <property type="entry name" value="PDZ domain-like"/>
    <property type="match status" value="1"/>
</dbReference>
<dbReference type="InterPro" id="IPR036034">
    <property type="entry name" value="PDZ_sf"/>
</dbReference>
<evidence type="ECO:0000256" key="7">
    <source>
        <dbReference type="PIRSR" id="PIRSR611782-1"/>
    </source>
</evidence>
<dbReference type="CDD" id="cd10839">
    <property type="entry name" value="cpPDZ1_DegP-like"/>
    <property type="match status" value="1"/>
</dbReference>